<dbReference type="AlphaFoldDB" id="A0A2Z6MUF4"/>
<dbReference type="PROSITE" id="PS50067">
    <property type="entry name" value="KINESIN_MOTOR_2"/>
    <property type="match status" value="1"/>
</dbReference>
<dbReference type="PRINTS" id="PR00380">
    <property type="entry name" value="KINESINHEAVY"/>
</dbReference>
<dbReference type="Gene3D" id="1.20.58.1980">
    <property type="match status" value="1"/>
</dbReference>
<evidence type="ECO:0000256" key="6">
    <source>
        <dbReference type="SAM" id="Coils"/>
    </source>
</evidence>
<comment type="similarity">
    <text evidence="4 5">Belongs to the TRAFAC class myosin-kinesin ATPase superfamily. Kinesin family.</text>
</comment>
<dbReference type="SUPFAM" id="SSF52540">
    <property type="entry name" value="P-loop containing nucleoside triphosphate hydrolases"/>
    <property type="match status" value="1"/>
</dbReference>
<dbReference type="GO" id="GO:0003777">
    <property type="term" value="F:microtubule motor activity"/>
    <property type="evidence" value="ECO:0007669"/>
    <property type="project" value="InterPro"/>
</dbReference>
<sequence>MEDNEWNHYDPLLLTDVSFQQQQTISTRLSPENESFERNSLQFDDPIVKNLVDGRSILGYSMNSPDLVICGGSPDIAGMTYCDSPEISKSKNCFNASMELSLENGINASEVEVCNVHKTPTVKFSNLCQTIEPEEELISPEASFELHPPPITNDESPRDYSLRDNEMLEDARVSQEAELECSEDVEDIGVEEKFLKLKRDFECQRKELAVTRRELGELKRENQQKSSECQEALKSLKELQNELMRKSMHVGSLAFAIEGQVKEKSKWFISLRDLTRKLKIMKMEHMKLLEEAEAYKKYEADISELGLIIKSKMNEQLASHEDLKSKYIEGAKVQKELYNKVLELRGNIRVFCRCRPLNAEEIKGGAAMALDFDSAREGELTVMSNGSPKKTFKFDAVFGPQVEQADIFEDTVPFATSVLDGYNVCIFAYGQTGTGKTFTMEGTEDARGVNFRTLEKMFDIIKERQSLNRYDISVSVLEVYNEQIRDLLVSGNHPGMSGKRLEIRQSGEGMHIPGLVEAHVNNMNEVWEVLQTGSNARAVSSTNANEHSSRSHCIHCVMVKGENLLNGEHTRSKLWLVDLAGSERVAKTEVQGGDSKTLMFVQISPNENDLGETICSLNFASRVRGIELGPPKKQWDTIELLKHKQMV</sequence>
<dbReference type="PANTHER" id="PTHR47972">
    <property type="entry name" value="KINESIN-LIKE PROTEIN KLP-3"/>
    <property type="match status" value="1"/>
</dbReference>
<keyword evidence="1 4" id="KW-0547">Nucleotide-binding</keyword>
<dbReference type="InterPro" id="IPR036961">
    <property type="entry name" value="Kinesin_motor_dom_sf"/>
</dbReference>
<protein>
    <recommendedName>
        <fullName evidence="5">Kinesin-like protein</fullName>
    </recommendedName>
</protein>
<keyword evidence="9" id="KW-1185">Reference proteome</keyword>
<keyword evidence="5" id="KW-0493">Microtubule</keyword>
<dbReference type="InterPro" id="IPR001752">
    <property type="entry name" value="Kinesin_motor_dom"/>
</dbReference>
<feature type="binding site" evidence="4">
    <location>
        <begin position="430"/>
        <end position="437"/>
    </location>
    <ligand>
        <name>ATP</name>
        <dbReference type="ChEBI" id="CHEBI:30616"/>
    </ligand>
</feature>
<dbReference type="InterPro" id="IPR027417">
    <property type="entry name" value="P-loop_NTPase"/>
</dbReference>
<dbReference type="PANTHER" id="PTHR47972:SF35">
    <property type="entry name" value="KINESIN-LIKE PROTEIN KIN-14Q"/>
    <property type="match status" value="1"/>
</dbReference>
<dbReference type="GO" id="GO:0005874">
    <property type="term" value="C:microtubule"/>
    <property type="evidence" value="ECO:0007669"/>
    <property type="project" value="UniProtKB-KW"/>
</dbReference>
<dbReference type="SMART" id="SM00129">
    <property type="entry name" value="KISc"/>
    <property type="match status" value="1"/>
</dbReference>
<keyword evidence="2 4" id="KW-0067">ATP-binding</keyword>
<dbReference type="Gene3D" id="3.40.850.10">
    <property type="entry name" value="Kinesin motor domain"/>
    <property type="match status" value="1"/>
</dbReference>
<dbReference type="GO" id="GO:0005524">
    <property type="term" value="F:ATP binding"/>
    <property type="evidence" value="ECO:0007669"/>
    <property type="project" value="UniProtKB-UniRule"/>
</dbReference>
<accession>A0A2Z6MUF4</accession>
<evidence type="ECO:0000256" key="5">
    <source>
        <dbReference type="RuleBase" id="RU000394"/>
    </source>
</evidence>
<dbReference type="EMBL" id="DF973376">
    <property type="protein sequence ID" value="GAU28602.1"/>
    <property type="molecule type" value="Genomic_DNA"/>
</dbReference>
<dbReference type="PROSITE" id="PS00411">
    <property type="entry name" value="KINESIN_MOTOR_1"/>
    <property type="match status" value="1"/>
</dbReference>
<dbReference type="InterPro" id="IPR027640">
    <property type="entry name" value="Kinesin-like_fam"/>
</dbReference>
<organism evidence="8 9">
    <name type="scientific">Trifolium subterraneum</name>
    <name type="common">Subterranean clover</name>
    <dbReference type="NCBI Taxonomy" id="3900"/>
    <lineage>
        <taxon>Eukaryota</taxon>
        <taxon>Viridiplantae</taxon>
        <taxon>Streptophyta</taxon>
        <taxon>Embryophyta</taxon>
        <taxon>Tracheophyta</taxon>
        <taxon>Spermatophyta</taxon>
        <taxon>Magnoliopsida</taxon>
        <taxon>eudicotyledons</taxon>
        <taxon>Gunneridae</taxon>
        <taxon>Pentapetalae</taxon>
        <taxon>rosids</taxon>
        <taxon>fabids</taxon>
        <taxon>Fabales</taxon>
        <taxon>Fabaceae</taxon>
        <taxon>Papilionoideae</taxon>
        <taxon>50 kb inversion clade</taxon>
        <taxon>NPAAA clade</taxon>
        <taxon>Hologalegina</taxon>
        <taxon>IRL clade</taxon>
        <taxon>Trifolieae</taxon>
        <taxon>Trifolium</taxon>
    </lineage>
</organism>
<dbReference type="OrthoDB" id="3176171at2759"/>
<feature type="coiled-coil region" evidence="6">
    <location>
        <begin position="201"/>
        <end position="291"/>
    </location>
</feature>
<feature type="domain" description="Kinesin motor" evidence="7">
    <location>
        <begin position="347"/>
        <end position="647"/>
    </location>
</feature>
<reference evidence="9" key="1">
    <citation type="journal article" date="2017" name="Front. Plant Sci.">
        <title>Climate Clever Clovers: New Paradigm to Reduce the Environmental Footprint of Ruminants by Breeding Low Methanogenic Forages Utilizing Haplotype Variation.</title>
        <authorList>
            <person name="Kaur P."/>
            <person name="Appels R."/>
            <person name="Bayer P.E."/>
            <person name="Keeble-Gagnere G."/>
            <person name="Wang J."/>
            <person name="Hirakawa H."/>
            <person name="Shirasawa K."/>
            <person name="Vercoe P."/>
            <person name="Stefanova K."/>
            <person name="Durmic Z."/>
            <person name="Nichols P."/>
            <person name="Revell C."/>
            <person name="Isobe S.N."/>
            <person name="Edwards D."/>
            <person name="Erskine W."/>
        </authorList>
    </citation>
    <scope>NUCLEOTIDE SEQUENCE [LARGE SCALE GENOMIC DNA]</scope>
    <source>
        <strain evidence="9">cv. Daliak</strain>
    </source>
</reference>
<evidence type="ECO:0000256" key="2">
    <source>
        <dbReference type="ARBA" id="ARBA00022840"/>
    </source>
</evidence>
<gene>
    <name evidence="8" type="ORF">TSUD_55460</name>
</gene>
<evidence type="ECO:0000256" key="4">
    <source>
        <dbReference type="PROSITE-ProRule" id="PRU00283"/>
    </source>
</evidence>
<dbReference type="InterPro" id="IPR019821">
    <property type="entry name" value="Kinesin_motor_CS"/>
</dbReference>
<evidence type="ECO:0000259" key="7">
    <source>
        <dbReference type="PROSITE" id="PS50067"/>
    </source>
</evidence>
<evidence type="ECO:0000313" key="9">
    <source>
        <dbReference type="Proteomes" id="UP000242715"/>
    </source>
</evidence>
<name>A0A2Z6MUF4_TRISU</name>
<proteinExistence type="inferred from homology"/>
<evidence type="ECO:0000256" key="1">
    <source>
        <dbReference type="ARBA" id="ARBA00022741"/>
    </source>
</evidence>
<keyword evidence="6" id="KW-0175">Coiled coil</keyword>
<keyword evidence="3 4" id="KW-0505">Motor protein</keyword>
<dbReference type="Proteomes" id="UP000242715">
    <property type="component" value="Unassembled WGS sequence"/>
</dbReference>
<dbReference type="GO" id="GO:0007018">
    <property type="term" value="P:microtubule-based movement"/>
    <property type="evidence" value="ECO:0007669"/>
    <property type="project" value="InterPro"/>
</dbReference>
<evidence type="ECO:0000256" key="3">
    <source>
        <dbReference type="ARBA" id="ARBA00023175"/>
    </source>
</evidence>
<evidence type="ECO:0000313" key="8">
    <source>
        <dbReference type="EMBL" id="GAU28602.1"/>
    </source>
</evidence>
<dbReference type="GO" id="GO:0008017">
    <property type="term" value="F:microtubule binding"/>
    <property type="evidence" value="ECO:0007669"/>
    <property type="project" value="InterPro"/>
</dbReference>
<dbReference type="Pfam" id="PF00225">
    <property type="entry name" value="Kinesin"/>
    <property type="match status" value="1"/>
</dbReference>